<dbReference type="PANTHER" id="PTHR12585">
    <property type="entry name" value="SCC1 / RAD21 FAMILY MEMBER"/>
    <property type="match status" value="1"/>
</dbReference>
<comment type="caution">
    <text evidence="5">The sequence shown here is derived from an EMBL/GenBank/DDBJ whole genome shotgun (WGS) entry which is preliminary data.</text>
</comment>
<feature type="region of interest" description="Disordered" evidence="3">
    <location>
        <begin position="465"/>
        <end position="484"/>
    </location>
</feature>
<accession>A0A9P8YB61</accession>
<dbReference type="CDD" id="cd21789">
    <property type="entry name" value="Rad21_Rec8_M_SpRec8p-like"/>
    <property type="match status" value="1"/>
</dbReference>
<evidence type="ECO:0000313" key="6">
    <source>
        <dbReference type="Proteomes" id="UP000756346"/>
    </source>
</evidence>
<feature type="domain" description="Rad21/Rec8-like protein N-terminal" evidence="4">
    <location>
        <begin position="1"/>
        <end position="111"/>
    </location>
</feature>
<dbReference type="GO" id="GO:0003682">
    <property type="term" value="F:chromatin binding"/>
    <property type="evidence" value="ECO:0007669"/>
    <property type="project" value="TreeGrafter"/>
</dbReference>
<gene>
    <name evidence="5" type="ORF">B0I36DRAFT_359148</name>
</gene>
<dbReference type="GeneID" id="70187636"/>
<dbReference type="RefSeq" id="XP_046016577.1">
    <property type="nucleotide sequence ID" value="XM_046158090.1"/>
</dbReference>
<feature type="region of interest" description="Disordered" evidence="3">
    <location>
        <begin position="489"/>
        <end position="571"/>
    </location>
</feature>
<feature type="compositionally biased region" description="Basic and acidic residues" evidence="3">
    <location>
        <begin position="289"/>
        <end position="298"/>
    </location>
</feature>
<feature type="region of interest" description="Disordered" evidence="3">
    <location>
        <begin position="409"/>
        <end position="446"/>
    </location>
</feature>
<comment type="subcellular location">
    <subcellularLocation>
        <location evidence="1">Nucleus</location>
    </subcellularLocation>
</comment>
<evidence type="ECO:0000256" key="3">
    <source>
        <dbReference type="SAM" id="MobiDB-lite"/>
    </source>
</evidence>
<proteinExistence type="predicted"/>
<evidence type="ECO:0000259" key="4">
    <source>
        <dbReference type="Pfam" id="PF04825"/>
    </source>
</evidence>
<dbReference type="EMBL" id="JAGTJQ010000002">
    <property type="protein sequence ID" value="KAH7037456.1"/>
    <property type="molecule type" value="Genomic_DNA"/>
</dbReference>
<dbReference type="GO" id="GO:0007064">
    <property type="term" value="P:mitotic sister chromatid cohesion"/>
    <property type="evidence" value="ECO:0007669"/>
    <property type="project" value="TreeGrafter"/>
</dbReference>
<evidence type="ECO:0000256" key="1">
    <source>
        <dbReference type="ARBA" id="ARBA00004123"/>
    </source>
</evidence>
<protein>
    <submittedName>
        <fullName evidence="5">Rec8 like protein-domain-containing protein</fullName>
    </submittedName>
</protein>
<feature type="region of interest" description="Disordered" evidence="3">
    <location>
        <begin position="286"/>
        <end position="319"/>
    </location>
</feature>
<keyword evidence="6" id="KW-1185">Reference proteome</keyword>
<name>A0A9P8YB61_9PEZI</name>
<dbReference type="Proteomes" id="UP000756346">
    <property type="component" value="Unassembled WGS sequence"/>
</dbReference>
<evidence type="ECO:0000256" key="2">
    <source>
        <dbReference type="ARBA" id="ARBA00023242"/>
    </source>
</evidence>
<dbReference type="Pfam" id="PF04825">
    <property type="entry name" value="Rad21_Rec8_N"/>
    <property type="match status" value="1"/>
</dbReference>
<dbReference type="GO" id="GO:0030892">
    <property type="term" value="C:mitotic cohesin complex"/>
    <property type="evidence" value="ECO:0007669"/>
    <property type="project" value="TreeGrafter"/>
</dbReference>
<dbReference type="InterPro" id="IPR039781">
    <property type="entry name" value="Rad21/Rec8-like"/>
</dbReference>
<feature type="compositionally biased region" description="Basic and acidic residues" evidence="3">
    <location>
        <begin position="520"/>
        <end position="539"/>
    </location>
</feature>
<sequence length="679" mass="74762">MFYSHEILNSHKHGVSTIWLVATIGNRSSTRKVTKKAIQGVNVEKACGTILEPGAPIALRLQGNLLYGVSRVYNQQCDYMLSDAQKVHANMEFFFRRLGAHELDMEQAKSRPDQLLIMNDPDFVPELLLPKFDLEANVVNSQLTTKTTSQLSPAESSFGSLSSDPRAFPIQLDLSQSLTPDHRVAQFPGLEGLSSAHKSHVMPGDEKLTALPGIEDDFGGIEEWGVEIDEFGNISTREEPDLPPMFQAELPAATLPAIQDEEQEAARQHDDFVFIDNEALLDAPALPGRTHEEPRELETVSSQMSEKAPAKKQKKPRKVKIDDANQIARVKIGAWQDDYIQNCGAKLTKPAGIKQARENAIHLTFGLGLGNVGQSLGVLGMIHPLAVMYSGDSLYTTLTGYEVDTLLGKRRSTREPSGDSDEIGRRVRPRLNDLGEHGLDNYNTDAGQHVFDDDAYHRQAREELEVGREAQAAMSDAPSSAMRMPWARDSSVVPGSSVKGHGSAQRSRHKLVSPSQGRGHLPDIERLSDDAQGGWRDDAGDLPSFDGSFDGAVGRGHSPAEQDEPGNMPQGAALRTTLDVEGQEFFDFMEAAIELNGERLDDDKSHESQHVRSHKWMRFDDAFVPEQTARTVAARAFYNVLCLATKSQIMIRTSEMQPPGQIWLGMQSVSTTATQQANP</sequence>
<keyword evidence="2" id="KW-0539">Nucleus</keyword>
<organism evidence="5 6">
    <name type="scientific">Microdochium trichocladiopsis</name>
    <dbReference type="NCBI Taxonomy" id="1682393"/>
    <lineage>
        <taxon>Eukaryota</taxon>
        <taxon>Fungi</taxon>
        <taxon>Dikarya</taxon>
        <taxon>Ascomycota</taxon>
        <taxon>Pezizomycotina</taxon>
        <taxon>Sordariomycetes</taxon>
        <taxon>Xylariomycetidae</taxon>
        <taxon>Xylariales</taxon>
        <taxon>Microdochiaceae</taxon>
        <taxon>Microdochium</taxon>
    </lineage>
</organism>
<dbReference type="OrthoDB" id="5427633at2759"/>
<reference evidence="5" key="1">
    <citation type="journal article" date="2021" name="Nat. Commun.">
        <title>Genetic determinants of endophytism in the Arabidopsis root mycobiome.</title>
        <authorList>
            <person name="Mesny F."/>
            <person name="Miyauchi S."/>
            <person name="Thiergart T."/>
            <person name="Pickel B."/>
            <person name="Atanasova L."/>
            <person name="Karlsson M."/>
            <person name="Huettel B."/>
            <person name="Barry K.W."/>
            <person name="Haridas S."/>
            <person name="Chen C."/>
            <person name="Bauer D."/>
            <person name="Andreopoulos W."/>
            <person name="Pangilinan J."/>
            <person name="LaButti K."/>
            <person name="Riley R."/>
            <person name="Lipzen A."/>
            <person name="Clum A."/>
            <person name="Drula E."/>
            <person name="Henrissat B."/>
            <person name="Kohler A."/>
            <person name="Grigoriev I.V."/>
            <person name="Martin F.M."/>
            <person name="Hacquard S."/>
        </authorList>
    </citation>
    <scope>NUCLEOTIDE SEQUENCE</scope>
    <source>
        <strain evidence="5">MPI-CAGE-CH-0230</strain>
    </source>
</reference>
<dbReference type="AlphaFoldDB" id="A0A9P8YB61"/>
<feature type="compositionally biased region" description="Basic and acidic residues" evidence="3">
    <location>
        <begin position="413"/>
        <end position="439"/>
    </location>
</feature>
<dbReference type="GO" id="GO:0005634">
    <property type="term" value="C:nucleus"/>
    <property type="evidence" value="ECO:0007669"/>
    <property type="project" value="UniProtKB-SubCell"/>
</dbReference>
<evidence type="ECO:0000313" key="5">
    <source>
        <dbReference type="EMBL" id="KAH7037456.1"/>
    </source>
</evidence>
<dbReference type="InterPro" id="IPR006910">
    <property type="entry name" value="Rad21_Rec8_N"/>
</dbReference>
<dbReference type="PANTHER" id="PTHR12585:SF70">
    <property type="entry name" value="RAD21_REC8 N TERMINAL DOMAIN PROTEIN (AFU_ORTHOLOGUE AFUA_6G02900)"/>
    <property type="match status" value="1"/>
</dbReference>